<reference evidence="2 4" key="1">
    <citation type="submission" date="2020-06" db="EMBL/GenBank/DDBJ databases">
        <title>Description of novel acetic acid bacteria.</title>
        <authorList>
            <person name="Sombolestani A."/>
        </authorList>
    </citation>
    <scope>NUCLEOTIDE SEQUENCE [LARGE SCALE GENOMIC DNA]</scope>
    <source>
        <strain evidence="2 4">LMG 26838</strain>
    </source>
</reference>
<dbReference type="Proteomes" id="UP000565205">
    <property type="component" value="Unassembled WGS sequence"/>
</dbReference>
<dbReference type="RefSeq" id="WP_176622837.1">
    <property type="nucleotide sequence ID" value="NZ_JABXXQ010000071.1"/>
</dbReference>
<comment type="caution">
    <text evidence="2">The sequence shown here is derived from an EMBL/GenBank/DDBJ whole genome shotgun (WGS) entry which is preliminary data.</text>
</comment>
<reference evidence="1 3" key="2">
    <citation type="submission" date="2020-08" db="EMBL/GenBank/DDBJ databases">
        <title>Genomic Encyclopedia of Type Strains, Phase III (KMG-III): the genomes of soil and plant-associated and newly described type strains.</title>
        <authorList>
            <person name="Whitman W."/>
        </authorList>
    </citation>
    <scope>NUCLEOTIDE SEQUENCE [LARGE SCALE GENOMIC DNA]</scope>
    <source>
        <strain evidence="1 3">CECT 8088</strain>
    </source>
</reference>
<organism evidence="2 4">
    <name type="scientific">Endobacter medicaginis</name>
    <dbReference type="NCBI Taxonomy" id="1181271"/>
    <lineage>
        <taxon>Bacteria</taxon>
        <taxon>Pseudomonadati</taxon>
        <taxon>Pseudomonadota</taxon>
        <taxon>Alphaproteobacteria</taxon>
        <taxon>Acetobacterales</taxon>
        <taxon>Acetobacteraceae</taxon>
        <taxon>Endobacter</taxon>
    </lineage>
</organism>
<dbReference type="AlphaFoldDB" id="A0A850NJ05"/>
<keyword evidence="3" id="KW-1185">Reference proteome</keyword>
<name>A0A850NJ05_9PROT</name>
<evidence type="ECO:0000313" key="1">
    <source>
        <dbReference type="EMBL" id="MBB3175470.1"/>
    </source>
</evidence>
<dbReference type="Proteomes" id="UP000557688">
    <property type="component" value="Unassembled WGS sequence"/>
</dbReference>
<gene>
    <name evidence="1" type="ORF">FHR90_003326</name>
    <name evidence="2" type="ORF">HUK83_05660</name>
</gene>
<evidence type="ECO:0000313" key="4">
    <source>
        <dbReference type="Proteomes" id="UP000565205"/>
    </source>
</evidence>
<dbReference type="EMBL" id="JACHXV010000035">
    <property type="protein sequence ID" value="MBB3175470.1"/>
    <property type="molecule type" value="Genomic_DNA"/>
</dbReference>
<protein>
    <submittedName>
        <fullName evidence="2">Uncharacterized protein</fullName>
    </submittedName>
</protein>
<accession>A0A850NJ05</accession>
<evidence type="ECO:0000313" key="3">
    <source>
        <dbReference type="Proteomes" id="UP000557688"/>
    </source>
</evidence>
<dbReference type="EMBL" id="JABXXQ010000071">
    <property type="protein sequence ID" value="NVN29821.1"/>
    <property type="molecule type" value="Genomic_DNA"/>
</dbReference>
<sequence length="142" mass="15606">MSTDADLADHFYRYSGIELQTAELLLPAHASLAALWLSQAATKIGGIGLLAGDEMCDQDPSGYGLEWMCRRIKDDVLRGMLAPVTWLDGWSPEGRDGGEPGVPDADRLEGAVQVLGRARQRAYELMTAHEELVFAARKYRGR</sequence>
<proteinExistence type="predicted"/>
<evidence type="ECO:0000313" key="2">
    <source>
        <dbReference type="EMBL" id="NVN29821.1"/>
    </source>
</evidence>